<dbReference type="GO" id="GO:0005737">
    <property type="term" value="C:cytoplasm"/>
    <property type="evidence" value="ECO:0007669"/>
    <property type="project" value="InterPro"/>
</dbReference>
<evidence type="ECO:0000313" key="8">
    <source>
        <dbReference type="EMBL" id="KAK2077381.1"/>
    </source>
</evidence>
<accession>A0AAD9IGT8</accession>
<dbReference type="PRINTS" id="PR00143">
    <property type="entry name" value="CITRTSNTHASE"/>
</dbReference>
<dbReference type="NCBIfam" id="NF004126">
    <property type="entry name" value="PRK05614.1"/>
    <property type="match status" value="1"/>
</dbReference>
<feature type="active site" evidence="6">
    <location>
        <position position="382"/>
    </location>
</feature>
<dbReference type="GO" id="GO:0036440">
    <property type="term" value="F:citrate synthase activity"/>
    <property type="evidence" value="ECO:0007669"/>
    <property type="project" value="UniProtKB-EC"/>
</dbReference>
<dbReference type="InterPro" id="IPR010953">
    <property type="entry name" value="Citrate_synthase_typ-I"/>
</dbReference>
<dbReference type="Gene3D" id="1.10.230.10">
    <property type="entry name" value="Cytochrome P450-Terp, domain 2"/>
    <property type="match status" value="1"/>
</dbReference>
<dbReference type="PANTHER" id="PTHR42871:SF1">
    <property type="entry name" value="CITRATE SYNTHASE"/>
    <property type="match status" value="1"/>
</dbReference>
<dbReference type="EMBL" id="JASFZW010000006">
    <property type="protein sequence ID" value="KAK2077381.1"/>
    <property type="molecule type" value="Genomic_DNA"/>
</dbReference>
<dbReference type="InterPro" id="IPR024176">
    <property type="entry name" value="Citrate_synthase_bac-typ"/>
</dbReference>
<dbReference type="PROSITE" id="PS00480">
    <property type="entry name" value="CITRATE_SYNTHASE"/>
    <property type="match status" value="1"/>
</dbReference>
<comment type="caution">
    <text evidence="8">The sequence shown here is derived from an EMBL/GenBank/DDBJ whole genome shotgun (WGS) entry which is preliminary data.</text>
</comment>
<evidence type="ECO:0000256" key="6">
    <source>
        <dbReference type="PIRSR" id="PIRSR001369-1"/>
    </source>
</evidence>
<dbReference type="PIRSF" id="PIRSF001369">
    <property type="entry name" value="Citrate_synth"/>
    <property type="match status" value="1"/>
</dbReference>
<dbReference type="EC" id="2.3.3.16" evidence="5"/>
<comment type="similarity">
    <text evidence="2 5 7">Belongs to the citrate synthase family.</text>
</comment>
<evidence type="ECO:0000256" key="4">
    <source>
        <dbReference type="ARBA" id="ARBA00022679"/>
    </source>
</evidence>
<dbReference type="Pfam" id="PF00285">
    <property type="entry name" value="Citrate_synt"/>
    <property type="match status" value="1"/>
</dbReference>
<dbReference type="FunFam" id="1.10.230.10:FF:000002">
    <property type="entry name" value="Citrate synthase"/>
    <property type="match status" value="1"/>
</dbReference>
<dbReference type="InterPro" id="IPR019810">
    <property type="entry name" value="Citrate_synthase_AS"/>
</dbReference>
<dbReference type="AlphaFoldDB" id="A0AAD9IGT8"/>
<protein>
    <recommendedName>
        <fullName evidence="5 7">Citrate synthase</fullName>
        <ecNumber evidence="5">2.3.3.16</ecNumber>
    </recommendedName>
</protein>
<proteinExistence type="inferred from homology"/>
<dbReference type="CDD" id="cd06114">
    <property type="entry name" value="EcCS_like"/>
    <property type="match status" value="1"/>
</dbReference>
<evidence type="ECO:0000256" key="2">
    <source>
        <dbReference type="ARBA" id="ARBA00010566"/>
    </source>
</evidence>
<keyword evidence="3" id="KW-0816">Tricarboxylic acid cycle</keyword>
<dbReference type="InterPro" id="IPR036969">
    <property type="entry name" value="Citrate_synthase_sf"/>
</dbReference>
<evidence type="ECO:0000313" key="9">
    <source>
        <dbReference type="Proteomes" id="UP001255856"/>
    </source>
</evidence>
<dbReference type="Proteomes" id="UP001255856">
    <property type="component" value="Unassembled WGS sequence"/>
</dbReference>
<evidence type="ECO:0000256" key="7">
    <source>
        <dbReference type="RuleBase" id="RU000441"/>
    </source>
</evidence>
<dbReference type="InterPro" id="IPR002020">
    <property type="entry name" value="Citrate_synthase"/>
</dbReference>
<reference evidence="8" key="1">
    <citation type="submission" date="2021-01" db="EMBL/GenBank/DDBJ databases">
        <authorList>
            <person name="Eckstrom K.M.E."/>
        </authorList>
    </citation>
    <scope>NUCLEOTIDE SEQUENCE</scope>
    <source>
        <strain evidence="8">UVCC 0001</strain>
    </source>
</reference>
<dbReference type="Gene3D" id="1.10.580.10">
    <property type="entry name" value="Citrate Synthase, domain 1"/>
    <property type="match status" value="1"/>
</dbReference>
<dbReference type="InterPro" id="IPR016142">
    <property type="entry name" value="Citrate_synth-like_lrg_a-sub"/>
</dbReference>
<dbReference type="NCBIfam" id="TIGR01798">
    <property type="entry name" value="cit_synth_I"/>
    <property type="match status" value="1"/>
</dbReference>
<evidence type="ECO:0000256" key="3">
    <source>
        <dbReference type="ARBA" id="ARBA00022532"/>
    </source>
</evidence>
<name>A0AAD9IGT8_PROWI</name>
<feature type="active site" evidence="6">
    <location>
        <position position="325"/>
    </location>
</feature>
<keyword evidence="4 5" id="KW-0808">Transferase</keyword>
<organism evidence="8 9">
    <name type="scientific">Prototheca wickerhamii</name>
    <dbReference type="NCBI Taxonomy" id="3111"/>
    <lineage>
        <taxon>Eukaryota</taxon>
        <taxon>Viridiplantae</taxon>
        <taxon>Chlorophyta</taxon>
        <taxon>core chlorophytes</taxon>
        <taxon>Trebouxiophyceae</taxon>
        <taxon>Chlorellales</taxon>
        <taxon>Chlorellaceae</taxon>
        <taxon>Prototheca</taxon>
    </lineage>
</organism>
<evidence type="ECO:0000256" key="5">
    <source>
        <dbReference type="PIRNR" id="PIRNR001369"/>
    </source>
</evidence>
<dbReference type="PANTHER" id="PTHR42871">
    <property type="entry name" value="CITRATE SYNTHASE"/>
    <property type="match status" value="1"/>
</dbReference>
<dbReference type="Gene3D" id="2.20.28.60">
    <property type="match status" value="1"/>
</dbReference>
<sequence>MVGMLDGKTVVPDAPREEGEAVLKMPDGQEIKLPVLLDSAGAQFVDIRKLQPSTGICTFDPGFGSTASCESSITYIDGNKGILLYRGYPIEELAAEGDMLDSTFLLLHGELPSKVEKRVFGREIKMHSLVHEQLIQFYRGFRHDAHPMAIMCGVVGALSAFYPEVANTKDPAQQLRACYRLIAKIPTLAAMAYKTSIGQPIIYPRNDLSYAENFLHMMFAVPCERYEVDPELAKALEIIFILHLDHEQNASTSTVRTAGSSQANPFACVASGIAALWGPAHGGANEAVLKMLEEIQGLGGKEKIPEIILRAKDKNDPFRLMGFGHRVYKTYDPRAKLMRQVTYRVLEKLGINDPLLDIAMELEKIALQDEYFVKRSLYPNVDFYSGIVLRALGIPVTMYTVLFAMARTVGWVAQWKEMVSEPVNRITRPRQIYTGHLRRKYIPEMDRTESGKIDLNGKDTGSGGVFRSNLLTRLVSTTARPSGR</sequence>
<keyword evidence="9" id="KW-1185">Reference proteome</keyword>
<dbReference type="GO" id="GO:0006099">
    <property type="term" value="P:tricarboxylic acid cycle"/>
    <property type="evidence" value="ECO:0007669"/>
    <property type="project" value="UniProtKB-KW"/>
</dbReference>
<comment type="catalytic activity">
    <reaction evidence="5">
        <text>oxaloacetate + acetyl-CoA + H2O = citrate + CoA + H(+)</text>
        <dbReference type="Rhea" id="RHEA:16845"/>
        <dbReference type="ChEBI" id="CHEBI:15377"/>
        <dbReference type="ChEBI" id="CHEBI:15378"/>
        <dbReference type="ChEBI" id="CHEBI:16452"/>
        <dbReference type="ChEBI" id="CHEBI:16947"/>
        <dbReference type="ChEBI" id="CHEBI:57287"/>
        <dbReference type="ChEBI" id="CHEBI:57288"/>
        <dbReference type="EC" id="2.3.3.16"/>
    </reaction>
</comment>
<comment type="pathway">
    <text evidence="1">Carbohydrate metabolism; tricarboxylic acid cycle; isocitrate from oxaloacetate: step 1/2.</text>
</comment>
<gene>
    <name evidence="8" type="ORF">QBZ16_004226</name>
</gene>
<dbReference type="SUPFAM" id="SSF48256">
    <property type="entry name" value="Citrate synthase"/>
    <property type="match status" value="1"/>
</dbReference>
<dbReference type="InterPro" id="IPR016143">
    <property type="entry name" value="Citrate_synth-like_sm_a-sub"/>
</dbReference>
<evidence type="ECO:0000256" key="1">
    <source>
        <dbReference type="ARBA" id="ARBA00004751"/>
    </source>
</evidence>